<organism evidence="2 3">
    <name type="scientific">Mycetocola lacteus</name>
    <dbReference type="NCBI Taxonomy" id="76637"/>
    <lineage>
        <taxon>Bacteria</taxon>
        <taxon>Bacillati</taxon>
        <taxon>Actinomycetota</taxon>
        <taxon>Actinomycetes</taxon>
        <taxon>Micrococcales</taxon>
        <taxon>Microbacteriaceae</taxon>
        <taxon>Mycetocola</taxon>
    </lineage>
</organism>
<dbReference type="EMBL" id="RCUY01000002">
    <property type="protein sequence ID" value="RLP84206.1"/>
    <property type="molecule type" value="Genomic_DNA"/>
</dbReference>
<dbReference type="Proteomes" id="UP000269438">
    <property type="component" value="Unassembled WGS sequence"/>
</dbReference>
<feature type="compositionally biased region" description="Pro residues" evidence="1">
    <location>
        <begin position="1"/>
        <end position="16"/>
    </location>
</feature>
<comment type="caution">
    <text evidence="2">The sequence shown here is derived from an EMBL/GenBank/DDBJ whole genome shotgun (WGS) entry which is preliminary data.</text>
</comment>
<dbReference type="AlphaFoldDB" id="A0A3L7AV04"/>
<reference evidence="2 3" key="1">
    <citation type="submission" date="2018-10" db="EMBL/GenBank/DDBJ databases">
        <authorList>
            <person name="Li J."/>
        </authorList>
    </citation>
    <scope>NUCLEOTIDE SEQUENCE [LARGE SCALE GENOMIC DNA]</scope>
    <source>
        <strain evidence="2 3">JCM 11654</strain>
    </source>
</reference>
<proteinExistence type="predicted"/>
<name>A0A3L7AV04_9MICO</name>
<evidence type="ECO:0000313" key="2">
    <source>
        <dbReference type="EMBL" id="RLP84206.1"/>
    </source>
</evidence>
<evidence type="ECO:0000313" key="3">
    <source>
        <dbReference type="Proteomes" id="UP000269438"/>
    </source>
</evidence>
<sequence>MERSPSPPRSPIPPILPWRRARRRSAPGHSRCPRWNSSPAGLTARLMCVYPTRWPRFRCLRWHRGRASPPTPSH</sequence>
<keyword evidence="3" id="KW-1185">Reference proteome</keyword>
<accession>A0A3L7AV04</accession>
<gene>
    <name evidence="2" type="ORF">D9V34_05315</name>
</gene>
<protein>
    <submittedName>
        <fullName evidence="2">Uncharacterized protein</fullName>
    </submittedName>
</protein>
<feature type="region of interest" description="Disordered" evidence="1">
    <location>
        <begin position="1"/>
        <end position="36"/>
    </location>
</feature>
<evidence type="ECO:0000256" key="1">
    <source>
        <dbReference type="SAM" id="MobiDB-lite"/>
    </source>
</evidence>